<evidence type="ECO:0000313" key="5">
    <source>
        <dbReference type="Proteomes" id="UP001159405"/>
    </source>
</evidence>
<keyword evidence="1" id="KW-0863">Zinc-finger</keyword>
<keyword evidence="1" id="KW-0862">Zinc</keyword>
<reference evidence="4 5" key="1">
    <citation type="submission" date="2022-05" db="EMBL/GenBank/DDBJ databases">
        <authorList>
            <consortium name="Genoscope - CEA"/>
            <person name="William W."/>
        </authorList>
    </citation>
    <scope>NUCLEOTIDE SEQUENCE [LARGE SCALE GENOMIC DNA]</scope>
</reference>
<feature type="compositionally biased region" description="Low complexity" evidence="2">
    <location>
        <begin position="306"/>
        <end position="320"/>
    </location>
</feature>
<feature type="region of interest" description="Disordered" evidence="2">
    <location>
        <begin position="58"/>
        <end position="103"/>
    </location>
</feature>
<feature type="non-terminal residue" evidence="4">
    <location>
        <position position="525"/>
    </location>
</feature>
<feature type="compositionally biased region" description="Polar residues" evidence="2">
    <location>
        <begin position="323"/>
        <end position="334"/>
    </location>
</feature>
<accession>A0ABN8N8P5</accession>
<dbReference type="EMBL" id="CALNXK010000011">
    <property type="protein sequence ID" value="CAH3043405.1"/>
    <property type="molecule type" value="Genomic_DNA"/>
</dbReference>
<feature type="non-terminal residue" evidence="4">
    <location>
        <position position="1"/>
    </location>
</feature>
<dbReference type="Proteomes" id="UP001159405">
    <property type="component" value="Unassembled WGS sequence"/>
</dbReference>
<feature type="zinc finger region" description="C3H1-type" evidence="1">
    <location>
        <begin position="329"/>
        <end position="357"/>
    </location>
</feature>
<feature type="compositionally biased region" description="Basic residues" evidence="2">
    <location>
        <begin position="367"/>
        <end position="377"/>
    </location>
</feature>
<feature type="compositionally biased region" description="Low complexity" evidence="2">
    <location>
        <begin position="8"/>
        <end position="22"/>
    </location>
</feature>
<proteinExistence type="predicted"/>
<sequence length="525" mass="55745">VNDVFPVTASSPSSSGSTPAPTVNTSASPPSQPVSLPDTNALAQAISRALAESLPPLLSSLRDSSGGNSNTAAASVPLSSTSTSTQSPASSSSSTPGSTSQSSGTLVVPSFISTYSSSGGPSVVSSLPATSSANLPVVVGGSCGGATGTESSTLPNLNKAFVVGPGYAPVPFKLVSKITAGLFVDLADLLPDNIRAQEIEPQAFLEGKLVVSGSKKRVIEIADIITWIEAFTIFSMILCHTFPSRWKDLNQYKLLIIQTARRFSDKSWLHYDIAFRKEAAASGSTDWSRMHPDLYNFHTRSPVTTSTASGSSTSSALSLSEPLGSSGNPRSSQYCHSWNDGRCRWPFGRCRFRHSCESCHGDHPRIHCPHRSARRERSRPLLSQRGSPPFVPVHVGSHGNFSALELRSPFVLPSQQQGLPSSSSSLCSPAVCPLRPVSQLTPINVDRFQHELCHHPNPDKVAYVVQGLRDGFHLGFNYSTSLKSATGNMASALLNPQVIDNYLQSEVQSGRVAGPFSQPPLPVLH</sequence>
<feature type="region of interest" description="Disordered" evidence="2">
    <location>
        <begin position="367"/>
        <end position="388"/>
    </location>
</feature>
<feature type="compositionally biased region" description="Polar residues" evidence="2">
    <location>
        <begin position="23"/>
        <end position="40"/>
    </location>
</feature>
<feature type="region of interest" description="Disordered" evidence="2">
    <location>
        <begin position="1"/>
        <end position="40"/>
    </location>
</feature>
<dbReference type="PANTHER" id="PTHR35558">
    <property type="entry name" value="SGNH_HYDRO DOMAIN-CONTAINING PROTEIN"/>
    <property type="match status" value="1"/>
</dbReference>
<keyword evidence="5" id="KW-1185">Reference proteome</keyword>
<keyword evidence="1" id="KW-0479">Metal-binding</keyword>
<evidence type="ECO:0000256" key="2">
    <source>
        <dbReference type="SAM" id="MobiDB-lite"/>
    </source>
</evidence>
<comment type="caution">
    <text evidence="4">The sequence shown here is derived from an EMBL/GenBank/DDBJ whole genome shotgun (WGS) entry which is preliminary data.</text>
</comment>
<dbReference type="PANTHER" id="PTHR35558:SF1">
    <property type="entry name" value="ENDONUCLEASE_EXONUCLEASE_PHOSPHATASE DOMAIN-CONTAINING PROTEIN"/>
    <property type="match status" value="1"/>
</dbReference>
<evidence type="ECO:0000259" key="3">
    <source>
        <dbReference type="PROSITE" id="PS50103"/>
    </source>
</evidence>
<organism evidence="4 5">
    <name type="scientific">Porites lobata</name>
    <dbReference type="NCBI Taxonomy" id="104759"/>
    <lineage>
        <taxon>Eukaryota</taxon>
        <taxon>Metazoa</taxon>
        <taxon>Cnidaria</taxon>
        <taxon>Anthozoa</taxon>
        <taxon>Hexacorallia</taxon>
        <taxon>Scleractinia</taxon>
        <taxon>Fungiina</taxon>
        <taxon>Poritidae</taxon>
        <taxon>Porites</taxon>
    </lineage>
</organism>
<evidence type="ECO:0000256" key="1">
    <source>
        <dbReference type="PROSITE-ProRule" id="PRU00723"/>
    </source>
</evidence>
<feature type="domain" description="C3H1-type" evidence="3">
    <location>
        <begin position="329"/>
        <end position="357"/>
    </location>
</feature>
<dbReference type="PROSITE" id="PS50103">
    <property type="entry name" value="ZF_C3H1"/>
    <property type="match status" value="1"/>
</dbReference>
<evidence type="ECO:0000313" key="4">
    <source>
        <dbReference type="EMBL" id="CAH3043405.1"/>
    </source>
</evidence>
<name>A0ABN8N8P5_9CNID</name>
<feature type="region of interest" description="Disordered" evidence="2">
    <location>
        <begin position="306"/>
        <end position="334"/>
    </location>
</feature>
<gene>
    <name evidence="4" type="ORF">PLOB_00002893</name>
</gene>
<protein>
    <recommendedName>
        <fullName evidence="3">C3H1-type domain-containing protein</fullName>
    </recommendedName>
</protein>
<dbReference type="InterPro" id="IPR000571">
    <property type="entry name" value="Znf_CCCH"/>
</dbReference>